<proteinExistence type="predicted"/>
<dbReference type="PANTHER" id="PTHR30595">
    <property type="entry name" value="GLPR-RELATED TRANSCRIPTIONAL REPRESSOR"/>
    <property type="match status" value="1"/>
</dbReference>
<evidence type="ECO:0000259" key="1">
    <source>
        <dbReference type="Pfam" id="PF04326"/>
    </source>
</evidence>
<keyword evidence="2" id="KW-0347">Helicase</keyword>
<dbReference type="STRING" id="267850.ADINL_1823"/>
<evidence type="ECO:0000313" key="2">
    <source>
        <dbReference type="EMBL" id="KDE39783.1"/>
    </source>
</evidence>
<accession>A0A063Y0C5</accession>
<dbReference type="Proteomes" id="UP000027318">
    <property type="component" value="Unassembled WGS sequence"/>
</dbReference>
<dbReference type="GO" id="GO:0016787">
    <property type="term" value="F:hydrolase activity"/>
    <property type="evidence" value="ECO:0007669"/>
    <property type="project" value="UniProtKB-KW"/>
</dbReference>
<dbReference type="RefSeq" id="WP_036546743.1">
    <property type="nucleotide sequence ID" value="NZ_JMSZ01000024.1"/>
</dbReference>
<organism evidence="2 3">
    <name type="scientific">Nitrincola lacisaponensis</name>
    <dbReference type="NCBI Taxonomy" id="267850"/>
    <lineage>
        <taxon>Bacteria</taxon>
        <taxon>Pseudomonadati</taxon>
        <taxon>Pseudomonadota</taxon>
        <taxon>Gammaproteobacteria</taxon>
        <taxon>Oceanospirillales</taxon>
        <taxon>Oceanospirillaceae</taxon>
        <taxon>Nitrincola</taxon>
    </lineage>
</organism>
<dbReference type="Pfam" id="PF13749">
    <property type="entry name" value="HATPase_c_4"/>
    <property type="match status" value="1"/>
</dbReference>
<dbReference type="EC" id="3.6.1.-" evidence="2"/>
<protein>
    <submittedName>
        <fullName evidence="2">ATP-dependent DNA helicase recG</fullName>
        <ecNumber evidence="2">3.6.1.-</ecNumber>
    </submittedName>
</protein>
<keyword evidence="2" id="KW-0547">Nucleotide-binding</keyword>
<evidence type="ECO:0000313" key="3">
    <source>
        <dbReference type="Proteomes" id="UP000027318"/>
    </source>
</evidence>
<keyword evidence="2" id="KW-0067">ATP-binding</keyword>
<keyword evidence="2" id="KW-0378">Hydrolase</keyword>
<dbReference type="PATRIC" id="fig|267850.7.peg.1793"/>
<dbReference type="Gene3D" id="3.30.950.30">
    <property type="entry name" value="Schlafen, AAA domain"/>
    <property type="match status" value="1"/>
</dbReference>
<name>A0A063Y0C5_9GAMM</name>
<dbReference type="OrthoDB" id="9807853at2"/>
<dbReference type="AlphaFoldDB" id="A0A063Y0C5"/>
<sequence length="464" mass="52991">MEFREVTKKDALYYCMREEDHFYDRKAYGLKGDKVQRIAVAFANADGGEFVVGVADDKVSDDPLSRWQPVDNYEKFNEIIQNLSMPEPTIDYRCAFLRQKGIPGYVLHVTIEKGLEVHETSKKQVIVRLGAQSQEIKGNLRIAELAYAKGQRSYEDIIIPDAQIDEIESSSHLKDFVNSLPSDGIDPLDILLKQNLVDKEWTPRAAAVLLFAENPSAVFPKQCAIRIARYNTADEDPERDSLTDDIVSIEKPIYQQIKDAYEIIIELLKKHEVWTLDGLFPMSFPKETIWELLTNAVIHRDYSISDNIYVGIYNDRIEIRSPGKLPGFVKVENILENRFSRNSKIVRLLSRYPSSPNKDLGEGINTAFQKMVAIGKHPPEILEDGNFVRVTIRHCLNSEPEDIIIKFIEKHGTINNKQARDLTGIRSPSKISYIFSKLRDKEMLVKNDADSSLEISWSLPDICI</sequence>
<dbReference type="Pfam" id="PF04326">
    <property type="entry name" value="SLFN_AlbA_2"/>
    <property type="match status" value="1"/>
</dbReference>
<dbReference type="Gene3D" id="3.30.565.60">
    <property type="match status" value="1"/>
</dbReference>
<reference evidence="2 3" key="1">
    <citation type="journal article" date="2005" name="Int. J. Syst. Evol. Microbiol.">
        <title>Nitrincola lacisaponensis gen. nov., sp. nov., a novel alkaliphilic bacterium isolated from an alkaline, saline lake.</title>
        <authorList>
            <person name="Dimitriu P.A."/>
            <person name="Shukla S.K."/>
            <person name="Conradt J."/>
            <person name="Marquez M.C."/>
            <person name="Ventosa A."/>
            <person name="Maglia A."/>
            <person name="Peyton B.M."/>
            <person name="Pinkart H.C."/>
            <person name="Mormile M.R."/>
        </authorList>
    </citation>
    <scope>NUCLEOTIDE SEQUENCE [LARGE SCALE GENOMIC DNA]</scope>
    <source>
        <strain evidence="2 3">4CA</strain>
    </source>
</reference>
<gene>
    <name evidence="2" type="ORF">ADINL_1823</name>
</gene>
<dbReference type="PANTHER" id="PTHR30595:SF6">
    <property type="entry name" value="SCHLAFEN ALBA-2 DOMAIN-CONTAINING PROTEIN"/>
    <property type="match status" value="1"/>
</dbReference>
<dbReference type="InterPro" id="IPR038461">
    <property type="entry name" value="Schlafen_AlbA_2_dom_sf"/>
</dbReference>
<dbReference type="GO" id="GO:0004386">
    <property type="term" value="F:helicase activity"/>
    <property type="evidence" value="ECO:0007669"/>
    <property type="project" value="UniProtKB-KW"/>
</dbReference>
<dbReference type="InterPro" id="IPR038475">
    <property type="entry name" value="RecG_C_sf"/>
</dbReference>
<dbReference type="EMBL" id="JMSZ01000024">
    <property type="protein sequence ID" value="KDE39783.1"/>
    <property type="molecule type" value="Genomic_DNA"/>
</dbReference>
<feature type="domain" description="Schlafen AlbA-2" evidence="1">
    <location>
        <begin position="19"/>
        <end position="136"/>
    </location>
</feature>
<dbReference type="InterPro" id="IPR007421">
    <property type="entry name" value="Schlafen_AlbA_2_dom"/>
</dbReference>
<keyword evidence="3" id="KW-1185">Reference proteome</keyword>
<comment type="caution">
    <text evidence="2">The sequence shown here is derived from an EMBL/GenBank/DDBJ whole genome shotgun (WGS) entry which is preliminary data.</text>
</comment>